<feature type="region of interest" description="Disordered" evidence="2">
    <location>
        <begin position="63"/>
        <end position="92"/>
    </location>
</feature>
<sequence>MITEEELIDYAFAKFNTIITSLKAFDEDFSSKNCVRKFLGRYSLNLKVYEEVIKKDCETVKSKREQSRSIALKAKKESSDDDSSTSDSEDEEYTMVVRDFKKFFKRRGRFVRQPHKERKSFQRNKDDKNGKGERKCFKCGDPNHLIGECPKLSRYQNQKAFVRGS</sequence>
<gene>
    <name evidence="4" type="ORF">Tci_055375</name>
</gene>
<dbReference type="SUPFAM" id="SSF57756">
    <property type="entry name" value="Retrovirus zinc finger-like domains"/>
    <property type="match status" value="1"/>
</dbReference>
<proteinExistence type="predicted"/>
<feature type="region of interest" description="Disordered" evidence="2">
    <location>
        <begin position="111"/>
        <end position="134"/>
    </location>
</feature>
<accession>A0A6L2ND22</accession>
<protein>
    <submittedName>
        <fullName evidence="4">Zf-CCHC domain-containing protein/UBN2 domain-containing protein</fullName>
    </submittedName>
</protein>
<dbReference type="InterPro" id="IPR001878">
    <property type="entry name" value="Znf_CCHC"/>
</dbReference>
<dbReference type="GO" id="GO:0003676">
    <property type="term" value="F:nucleic acid binding"/>
    <property type="evidence" value="ECO:0007669"/>
    <property type="project" value="InterPro"/>
</dbReference>
<feature type="compositionally biased region" description="Basic and acidic residues" evidence="2">
    <location>
        <begin position="119"/>
        <end position="134"/>
    </location>
</feature>
<evidence type="ECO:0000256" key="1">
    <source>
        <dbReference type="PROSITE-ProRule" id="PRU00047"/>
    </source>
</evidence>
<dbReference type="AlphaFoldDB" id="A0A6L2ND22"/>
<feature type="compositionally biased region" description="Acidic residues" evidence="2">
    <location>
        <begin position="79"/>
        <end position="92"/>
    </location>
</feature>
<organism evidence="4">
    <name type="scientific">Tanacetum cinerariifolium</name>
    <name type="common">Dalmatian daisy</name>
    <name type="synonym">Chrysanthemum cinerariifolium</name>
    <dbReference type="NCBI Taxonomy" id="118510"/>
    <lineage>
        <taxon>Eukaryota</taxon>
        <taxon>Viridiplantae</taxon>
        <taxon>Streptophyta</taxon>
        <taxon>Embryophyta</taxon>
        <taxon>Tracheophyta</taxon>
        <taxon>Spermatophyta</taxon>
        <taxon>Magnoliopsida</taxon>
        <taxon>eudicotyledons</taxon>
        <taxon>Gunneridae</taxon>
        <taxon>Pentapetalae</taxon>
        <taxon>asterids</taxon>
        <taxon>campanulids</taxon>
        <taxon>Asterales</taxon>
        <taxon>Asteraceae</taxon>
        <taxon>Asteroideae</taxon>
        <taxon>Anthemideae</taxon>
        <taxon>Anthemidinae</taxon>
        <taxon>Tanacetum</taxon>
    </lineage>
</organism>
<dbReference type="PROSITE" id="PS50158">
    <property type="entry name" value="ZF_CCHC"/>
    <property type="match status" value="1"/>
</dbReference>
<evidence type="ECO:0000313" key="4">
    <source>
        <dbReference type="EMBL" id="GEU83397.1"/>
    </source>
</evidence>
<dbReference type="GO" id="GO:0008270">
    <property type="term" value="F:zinc ion binding"/>
    <property type="evidence" value="ECO:0007669"/>
    <property type="project" value="UniProtKB-KW"/>
</dbReference>
<keyword evidence="1" id="KW-0863">Zinc-finger</keyword>
<reference evidence="4" key="1">
    <citation type="journal article" date="2019" name="Sci. Rep.">
        <title>Draft genome of Tanacetum cinerariifolium, the natural source of mosquito coil.</title>
        <authorList>
            <person name="Yamashiro T."/>
            <person name="Shiraishi A."/>
            <person name="Satake H."/>
            <person name="Nakayama K."/>
        </authorList>
    </citation>
    <scope>NUCLEOTIDE SEQUENCE</scope>
</reference>
<feature type="domain" description="CCHC-type" evidence="3">
    <location>
        <begin position="134"/>
        <end position="151"/>
    </location>
</feature>
<keyword evidence="1" id="KW-0479">Metal-binding</keyword>
<dbReference type="EMBL" id="BKCJ010008675">
    <property type="protein sequence ID" value="GEU83397.1"/>
    <property type="molecule type" value="Genomic_DNA"/>
</dbReference>
<dbReference type="InterPro" id="IPR036875">
    <property type="entry name" value="Znf_CCHC_sf"/>
</dbReference>
<comment type="caution">
    <text evidence="4">The sequence shown here is derived from an EMBL/GenBank/DDBJ whole genome shotgun (WGS) entry which is preliminary data.</text>
</comment>
<name>A0A6L2ND22_TANCI</name>
<keyword evidence="1" id="KW-0862">Zinc</keyword>
<evidence type="ECO:0000259" key="3">
    <source>
        <dbReference type="PROSITE" id="PS50158"/>
    </source>
</evidence>
<evidence type="ECO:0000256" key="2">
    <source>
        <dbReference type="SAM" id="MobiDB-lite"/>
    </source>
</evidence>